<sequence>MSDAADTTNAGQEAGTAGQEAGAKDTKEPYLGSWETKEAAAEGLKNLQTKLSEQGNETGALRKQLEHGQLLMQEMQQRLQTAETAQKSKPTHGDDTANEQDQIAKQISALDPVDEGYSAKLMSLINKSNAIAAKKTQEAVLAAATETFRKELDERDIKSTHQAFLKANPEFSTPEMQMRINEYISRDSTGMSDPLVAYREIQRDDAATEAKRLTEQNAELQKLLSLKKGTDGTGTVIKSGQGDQSKTKKPIVKGAERNKGMSEILNKMRNAQP</sequence>
<feature type="compositionally biased region" description="Polar residues" evidence="1">
    <location>
        <begin position="46"/>
        <end position="57"/>
    </location>
</feature>
<proteinExistence type="predicted"/>
<dbReference type="AlphaFoldDB" id="A0A6M3JU22"/>
<gene>
    <name evidence="3" type="ORF">MM415A02324_0005</name>
    <name evidence="2" type="ORF">MM415B01819_0009</name>
</gene>
<feature type="region of interest" description="Disordered" evidence="1">
    <location>
        <begin position="1"/>
        <end position="97"/>
    </location>
</feature>
<evidence type="ECO:0000313" key="3">
    <source>
        <dbReference type="EMBL" id="QJA73549.1"/>
    </source>
</evidence>
<name>A0A6M3JU22_9ZZZZ</name>
<accession>A0A6M3JU22</accession>
<evidence type="ECO:0000256" key="1">
    <source>
        <dbReference type="SAM" id="MobiDB-lite"/>
    </source>
</evidence>
<feature type="compositionally biased region" description="Low complexity" evidence="1">
    <location>
        <begin position="10"/>
        <end position="21"/>
    </location>
</feature>
<feature type="region of interest" description="Disordered" evidence="1">
    <location>
        <begin position="230"/>
        <end position="273"/>
    </location>
</feature>
<feature type="compositionally biased region" description="Low complexity" evidence="1">
    <location>
        <begin position="69"/>
        <end position="80"/>
    </location>
</feature>
<dbReference type="EMBL" id="MT141229">
    <property type="protein sequence ID" value="QJA56610.1"/>
    <property type="molecule type" value="Genomic_DNA"/>
</dbReference>
<dbReference type="EMBL" id="MT142035">
    <property type="protein sequence ID" value="QJA73549.1"/>
    <property type="molecule type" value="Genomic_DNA"/>
</dbReference>
<evidence type="ECO:0000313" key="2">
    <source>
        <dbReference type="EMBL" id="QJA56610.1"/>
    </source>
</evidence>
<protein>
    <submittedName>
        <fullName evidence="3">Uncharacterized protein</fullName>
    </submittedName>
</protein>
<reference evidence="3" key="1">
    <citation type="submission" date="2020-03" db="EMBL/GenBank/DDBJ databases">
        <title>The deep terrestrial virosphere.</title>
        <authorList>
            <person name="Holmfeldt K."/>
            <person name="Nilsson E."/>
            <person name="Simone D."/>
            <person name="Lopez-Fernandez M."/>
            <person name="Wu X."/>
            <person name="de Brujin I."/>
            <person name="Lundin D."/>
            <person name="Andersson A."/>
            <person name="Bertilsson S."/>
            <person name="Dopson M."/>
        </authorList>
    </citation>
    <scope>NUCLEOTIDE SEQUENCE</scope>
    <source>
        <strain evidence="3">MM415A02324</strain>
        <strain evidence="2">MM415B01819</strain>
    </source>
</reference>
<organism evidence="3">
    <name type="scientific">viral metagenome</name>
    <dbReference type="NCBI Taxonomy" id="1070528"/>
    <lineage>
        <taxon>unclassified sequences</taxon>
        <taxon>metagenomes</taxon>
        <taxon>organismal metagenomes</taxon>
    </lineage>
</organism>